<dbReference type="AlphaFoldDB" id="A0A804HN85"/>
<sequence length="55" mass="6678">MSLFTLFFLLYIIGYHHHICHLLLTMRLKVIFPSMQKQSSAFRLQRRSKCYQCEV</sequence>
<dbReference type="InParanoid" id="A0A804HN85"/>
<accession>A0A804HN85</accession>
<reference evidence="2" key="2">
    <citation type="submission" date="2021-05" db="UniProtKB">
        <authorList>
            <consortium name="EnsemblPlants"/>
        </authorList>
    </citation>
    <scope>IDENTIFICATION</scope>
    <source>
        <strain evidence="2">subsp. malaccensis</strain>
    </source>
</reference>
<protein>
    <submittedName>
        <fullName evidence="1">(wild Malaysian banana) hypothetical protein</fullName>
    </submittedName>
</protein>
<organism evidence="2 3">
    <name type="scientific">Musa acuminata subsp. malaccensis</name>
    <name type="common">Wild banana</name>
    <name type="synonym">Musa malaccensis</name>
    <dbReference type="NCBI Taxonomy" id="214687"/>
    <lineage>
        <taxon>Eukaryota</taxon>
        <taxon>Viridiplantae</taxon>
        <taxon>Streptophyta</taxon>
        <taxon>Embryophyta</taxon>
        <taxon>Tracheophyta</taxon>
        <taxon>Spermatophyta</taxon>
        <taxon>Magnoliopsida</taxon>
        <taxon>Liliopsida</taxon>
        <taxon>Zingiberales</taxon>
        <taxon>Musaceae</taxon>
        <taxon>Musa</taxon>
    </lineage>
</organism>
<keyword evidence="3" id="KW-1185">Reference proteome</keyword>
<gene>
    <name evidence="1" type="ORF">GSMUA_14000.1</name>
</gene>
<dbReference type="Proteomes" id="UP000012960">
    <property type="component" value="Unplaced"/>
</dbReference>
<name>A0A804HN85_MUSAM</name>
<dbReference type="EnsemblPlants" id="Ma00_t04330.1">
    <property type="protein sequence ID" value="Ma00_p04330.1"/>
    <property type="gene ID" value="Ma00_g04330"/>
</dbReference>
<evidence type="ECO:0000313" key="3">
    <source>
        <dbReference type="Proteomes" id="UP000012960"/>
    </source>
</evidence>
<dbReference type="Gramene" id="Ma00_t04330.1">
    <property type="protein sequence ID" value="Ma00_p04330.1"/>
    <property type="gene ID" value="Ma00_g04330"/>
</dbReference>
<evidence type="ECO:0000313" key="1">
    <source>
        <dbReference type="EMBL" id="CAG1864228.1"/>
    </source>
</evidence>
<proteinExistence type="predicted"/>
<dbReference type="EMBL" id="HG996475">
    <property type="protein sequence ID" value="CAG1864228.1"/>
    <property type="molecule type" value="Genomic_DNA"/>
</dbReference>
<evidence type="ECO:0000313" key="2">
    <source>
        <dbReference type="EnsemblPlants" id="Ma00_p04330.1"/>
    </source>
</evidence>
<reference evidence="1" key="1">
    <citation type="submission" date="2021-03" db="EMBL/GenBank/DDBJ databases">
        <authorList>
            <consortium name="Genoscope - CEA"/>
            <person name="William W."/>
        </authorList>
    </citation>
    <scope>NUCLEOTIDE SEQUENCE</scope>
    <source>
        <strain evidence="1">Doubled-haploid Pahang</strain>
    </source>
</reference>